<feature type="active site" description="Proton donor/acceptor" evidence="1">
    <location>
        <position position="162"/>
    </location>
</feature>
<dbReference type="GO" id="GO:0016740">
    <property type="term" value="F:transferase activity"/>
    <property type="evidence" value="ECO:0007669"/>
    <property type="project" value="InterPro"/>
</dbReference>
<proteinExistence type="predicted"/>
<dbReference type="InterPro" id="IPR005490">
    <property type="entry name" value="LD_TPept_cat_dom"/>
</dbReference>
<dbReference type="AlphaFoldDB" id="A0A0Q3WR69"/>
<gene>
    <name evidence="3" type="ORF">AN964_22425</name>
</gene>
<dbReference type="Proteomes" id="UP000051888">
    <property type="component" value="Unassembled WGS sequence"/>
</dbReference>
<keyword evidence="1" id="KW-0133">Cell shape</keyword>
<dbReference type="GO" id="GO:0008360">
    <property type="term" value="P:regulation of cell shape"/>
    <property type="evidence" value="ECO:0007669"/>
    <property type="project" value="UniProtKB-UniRule"/>
</dbReference>
<dbReference type="PANTHER" id="PTHR38589:SF1">
    <property type="entry name" value="BLR0621 PROTEIN"/>
    <property type="match status" value="1"/>
</dbReference>
<comment type="caution">
    <text evidence="3">The sequence shown here is derived from an EMBL/GenBank/DDBJ whole genome shotgun (WGS) entry which is preliminary data.</text>
</comment>
<protein>
    <recommendedName>
        <fullName evidence="2">L,D-TPase catalytic domain-containing protein</fullName>
    </recommendedName>
</protein>
<keyword evidence="1" id="KW-0961">Cell wall biogenesis/degradation</keyword>
<evidence type="ECO:0000313" key="3">
    <source>
        <dbReference type="EMBL" id="KQL50892.1"/>
    </source>
</evidence>
<reference evidence="3 4" key="1">
    <citation type="submission" date="2015-09" db="EMBL/GenBank/DDBJ databases">
        <title>Genome sequencing project for genomic taxonomy and phylogenomics of Bacillus-like bacteria.</title>
        <authorList>
            <person name="Liu B."/>
            <person name="Wang J."/>
            <person name="Zhu Y."/>
            <person name="Liu G."/>
            <person name="Chen Q."/>
            <person name="Chen Z."/>
            <person name="Lan J."/>
            <person name="Che J."/>
            <person name="Ge C."/>
            <person name="Shi H."/>
            <person name="Pan Z."/>
            <person name="Liu X."/>
        </authorList>
    </citation>
    <scope>NUCLEOTIDE SEQUENCE [LARGE SCALE GENOMIC DNA]</scope>
    <source>
        <strain evidence="3 4">LMG 18435</strain>
    </source>
</reference>
<dbReference type="PATRIC" id="fig|157838.3.peg.4916"/>
<name>A0A0Q3WR69_9BACI</name>
<organism evidence="3 4">
    <name type="scientific">Heyndrickxia shackletonii</name>
    <dbReference type="NCBI Taxonomy" id="157838"/>
    <lineage>
        <taxon>Bacteria</taxon>
        <taxon>Bacillati</taxon>
        <taxon>Bacillota</taxon>
        <taxon>Bacilli</taxon>
        <taxon>Bacillales</taxon>
        <taxon>Bacillaceae</taxon>
        <taxon>Heyndrickxia</taxon>
    </lineage>
</organism>
<accession>A0A0Q3WR69</accession>
<dbReference type="Pfam" id="PF03734">
    <property type="entry name" value="YkuD"/>
    <property type="match status" value="1"/>
</dbReference>
<sequence>MSSTSSKVIKKETGLAAIVARSQTAKKTNQIVTVVASGTNAQVTLLEKRNGTWEKVITTSGHVGSQGVGTASESLSRTPKGSYSLGFAFGTSNPGTQLPFRKITPKSYWISNVKDPHYNSWQERTSSSTYDEHLADYPIQYHYAIVINYHNGVGGGSGFFLHCDNGRPTAGCVSVPTSVMAQFMKRIHSGAYIINVTSESNLANY</sequence>
<keyword evidence="1" id="KW-0573">Peptidoglycan synthesis</keyword>
<dbReference type="EMBL" id="LJJC01000015">
    <property type="protein sequence ID" value="KQL50892.1"/>
    <property type="molecule type" value="Genomic_DNA"/>
</dbReference>
<feature type="domain" description="L,D-TPase catalytic" evidence="2">
    <location>
        <begin position="32"/>
        <end position="196"/>
    </location>
</feature>
<feature type="active site" description="Nucleophile" evidence="1">
    <location>
        <position position="172"/>
    </location>
</feature>
<evidence type="ECO:0000259" key="2">
    <source>
        <dbReference type="PROSITE" id="PS52029"/>
    </source>
</evidence>
<comment type="pathway">
    <text evidence="1">Cell wall biogenesis; peptidoglycan biosynthesis.</text>
</comment>
<keyword evidence="4" id="KW-1185">Reference proteome</keyword>
<evidence type="ECO:0000256" key="1">
    <source>
        <dbReference type="PROSITE-ProRule" id="PRU01373"/>
    </source>
</evidence>
<dbReference type="GO" id="GO:0071555">
    <property type="term" value="P:cell wall organization"/>
    <property type="evidence" value="ECO:0007669"/>
    <property type="project" value="UniProtKB-UniRule"/>
</dbReference>
<dbReference type="PROSITE" id="PS52029">
    <property type="entry name" value="LD_TPASE"/>
    <property type="match status" value="1"/>
</dbReference>
<dbReference type="PANTHER" id="PTHR38589">
    <property type="entry name" value="BLR0621 PROTEIN"/>
    <property type="match status" value="1"/>
</dbReference>
<evidence type="ECO:0000313" key="4">
    <source>
        <dbReference type="Proteomes" id="UP000051888"/>
    </source>
</evidence>
<dbReference type="GO" id="GO:0009252">
    <property type="term" value="P:peptidoglycan biosynthetic process"/>
    <property type="evidence" value="ECO:0007669"/>
    <property type="project" value="UniProtKB-KW"/>
</dbReference>